<evidence type="ECO:0000256" key="2">
    <source>
        <dbReference type="ARBA" id="ARBA00022801"/>
    </source>
</evidence>
<feature type="domain" description="Alpha/beta hydrolase fold-3" evidence="4">
    <location>
        <begin position="109"/>
        <end position="310"/>
    </location>
</feature>
<keyword evidence="2 5" id="KW-0378">Hydrolase</keyword>
<evidence type="ECO:0000256" key="3">
    <source>
        <dbReference type="SAM" id="MobiDB-lite"/>
    </source>
</evidence>
<sequence>MTTTGTQRRRGTARRTRSAAPAGSLLVRRDLGGGGVRSTALDLTLRATVRPLISAWSLAPGLPWPYAAVDQLGRLLRPLPGTTFARYRLPHCSATRITTAASAESGTTVVYLHGGAFLVGGNHLHRQLLSRVAHRTGATVLAPEYRKLPRHSVTDALEDALDAYRHALAHGADPARTVLMGDSAGGFLAVMLAVAVQRAGLPRPAGIVAMSPLVDFLAPELPYPGCTLFPRGAIARFQQLAARVNRRKGLGDTPIESPTHAVRRGLPPTLVQVSSSESLYADGVRLAEALADAGTAVELEVWDKQVHVFQAAAGLLEEAGEAIESIGGFVERAFAAADGVAADIA</sequence>
<gene>
    <name evidence="5" type="ORF">G3T38_06720</name>
</gene>
<dbReference type="PANTHER" id="PTHR48081">
    <property type="entry name" value="AB HYDROLASE SUPERFAMILY PROTEIN C4A8.06C"/>
    <property type="match status" value="1"/>
</dbReference>
<protein>
    <submittedName>
        <fullName evidence="5">Alpha/beta hydrolase</fullName>
    </submittedName>
</protein>
<dbReference type="Pfam" id="PF07859">
    <property type="entry name" value="Abhydrolase_3"/>
    <property type="match status" value="1"/>
</dbReference>
<evidence type="ECO:0000313" key="6">
    <source>
        <dbReference type="Proteomes" id="UP000468687"/>
    </source>
</evidence>
<name>A0A6P0HHE5_9ACTN</name>
<dbReference type="InterPro" id="IPR013094">
    <property type="entry name" value="AB_hydrolase_3"/>
</dbReference>
<evidence type="ECO:0000313" key="5">
    <source>
        <dbReference type="EMBL" id="NEN77966.1"/>
    </source>
</evidence>
<dbReference type="EMBL" id="JAAGXA010000004">
    <property type="protein sequence ID" value="NEN77966.1"/>
    <property type="molecule type" value="Genomic_DNA"/>
</dbReference>
<comment type="similarity">
    <text evidence="1">Belongs to the 'GDXG' lipolytic enzyme family.</text>
</comment>
<dbReference type="GO" id="GO:0004806">
    <property type="term" value="F:triacylglycerol lipase activity"/>
    <property type="evidence" value="ECO:0007669"/>
    <property type="project" value="TreeGrafter"/>
</dbReference>
<keyword evidence="6" id="KW-1185">Reference proteome</keyword>
<proteinExistence type="inferred from homology"/>
<dbReference type="InterPro" id="IPR029058">
    <property type="entry name" value="AB_hydrolase_fold"/>
</dbReference>
<comment type="caution">
    <text evidence="5">The sequence shown here is derived from an EMBL/GenBank/DDBJ whole genome shotgun (WGS) entry which is preliminary data.</text>
</comment>
<reference evidence="5 6" key="1">
    <citation type="journal article" date="2014" name="Int. J. Syst. Evol. Microbiol.">
        <title>Nocardioides zeae sp. nov., isolated from the stem of Zea mays.</title>
        <authorList>
            <person name="Glaeser S.P."/>
            <person name="McInroy J.A."/>
            <person name="Busse H.J."/>
            <person name="Kampfer P."/>
        </authorList>
    </citation>
    <scope>NUCLEOTIDE SEQUENCE [LARGE SCALE GENOMIC DNA]</scope>
    <source>
        <strain evidence="5 6">JCM 30728</strain>
    </source>
</reference>
<accession>A0A6P0HHE5</accession>
<evidence type="ECO:0000259" key="4">
    <source>
        <dbReference type="Pfam" id="PF07859"/>
    </source>
</evidence>
<dbReference type="Proteomes" id="UP000468687">
    <property type="component" value="Unassembled WGS sequence"/>
</dbReference>
<evidence type="ECO:0000256" key="1">
    <source>
        <dbReference type="ARBA" id="ARBA00010515"/>
    </source>
</evidence>
<feature type="compositionally biased region" description="Basic residues" evidence="3">
    <location>
        <begin position="7"/>
        <end position="17"/>
    </location>
</feature>
<organism evidence="5 6">
    <name type="scientific">Nocardioides zeae</name>
    <dbReference type="NCBI Taxonomy" id="1457234"/>
    <lineage>
        <taxon>Bacteria</taxon>
        <taxon>Bacillati</taxon>
        <taxon>Actinomycetota</taxon>
        <taxon>Actinomycetes</taxon>
        <taxon>Propionibacteriales</taxon>
        <taxon>Nocardioidaceae</taxon>
        <taxon>Nocardioides</taxon>
    </lineage>
</organism>
<dbReference type="RefSeq" id="WP_163771347.1">
    <property type="nucleotide sequence ID" value="NZ_JAAGXA010000004.1"/>
</dbReference>
<dbReference type="SUPFAM" id="SSF53474">
    <property type="entry name" value="alpha/beta-Hydrolases"/>
    <property type="match status" value="1"/>
</dbReference>
<dbReference type="PANTHER" id="PTHR48081:SF30">
    <property type="entry name" value="ACETYL-HYDROLASE LIPR-RELATED"/>
    <property type="match status" value="1"/>
</dbReference>
<dbReference type="AlphaFoldDB" id="A0A6P0HHE5"/>
<feature type="region of interest" description="Disordered" evidence="3">
    <location>
        <begin position="1"/>
        <end position="20"/>
    </location>
</feature>
<dbReference type="Gene3D" id="3.40.50.1820">
    <property type="entry name" value="alpha/beta hydrolase"/>
    <property type="match status" value="1"/>
</dbReference>
<dbReference type="InterPro" id="IPR050300">
    <property type="entry name" value="GDXG_lipolytic_enzyme"/>
</dbReference>